<evidence type="ECO:0000256" key="4">
    <source>
        <dbReference type="ARBA" id="ARBA00022679"/>
    </source>
</evidence>
<evidence type="ECO:0000313" key="13">
    <source>
        <dbReference type="EMBL" id="CAH0373613.1"/>
    </source>
</evidence>
<dbReference type="GO" id="GO:0005952">
    <property type="term" value="C:cAMP-dependent protein kinase complex"/>
    <property type="evidence" value="ECO:0007669"/>
    <property type="project" value="TreeGrafter"/>
</dbReference>
<dbReference type="PROSITE" id="PS50011">
    <property type="entry name" value="PROTEIN_KINASE_DOM"/>
    <property type="match status" value="1"/>
</dbReference>
<dbReference type="GO" id="GO:0046872">
    <property type="term" value="F:metal ion binding"/>
    <property type="evidence" value="ECO:0007669"/>
    <property type="project" value="UniProtKB-KW"/>
</dbReference>
<keyword evidence="3" id="KW-0723">Serine/threonine-protein kinase</keyword>
<dbReference type="PANTHER" id="PTHR24353">
    <property type="entry name" value="CYCLIC NUCLEOTIDE-DEPENDENT PROTEIN KINASE"/>
    <property type="match status" value="1"/>
</dbReference>
<evidence type="ECO:0000259" key="11">
    <source>
        <dbReference type="PROSITE" id="PS50011"/>
    </source>
</evidence>
<comment type="caution">
    <text evidence="13">The sequence shown here is derived from an EMBL/GenBank/DDBJ whole genome shotgun (WGS) entry which is preliminary data.</text>
</comment>
<dbReference type="GO" id="GO:0004691">
    <property type="term" value="F:cAMP-dependent protein kinase activity"/>
    <property type="evidence" value="ECO:0007669"/>
    <property type="project" value="TreeGrafter"/>
</dbReference>
<evidence type="ECO:0000256" key="6">
    <source>
        <dbReference type="ARBA" id="ARBA00022741"/>
    </source>
</evidence>
<feature type="domain" description="Protein kinase" evidence="11">
    <location>
        <begin position="349"/>
        <end position="626"/>
    </location>
</feature>
<protein>
    <recommendedName>
        <fullName evidence="10">cGMP-dependent protein kinase</fullName>
    </recommendedName>
</protein>
<evidence type="ECO:0000256" key="9">
    <source>
        <dbReference type="ARBA" id="ARBA00022842"/>
    </source>
</evidence>
<evidence type="ECO:0000256" key="7">
    <source>
        <dbReference type="ARBA" id="ARBA00022777"/>
    </source>
</evidence>
<dbReference type="InterPro" id="IPR014710">
    <property type="entry name" value="RmlC-like_jellyroll"/>
</dbReference>
<dbReference type="OrthoDB" id="347657at2759"/>
<dbReference type="InterPro" id="IPR011009">
    <property type="entry name" value="Kinase-like_dom_sf"/>
</dbReference>
<dbReference type="InterPro" id="IPR000595">
    <property type="entry name" value="cNMP-bd_dom"/>
</dbReference>
<sequence length="645" mass="67198">MGCAPSAPQERAPAKKARAAGRYVYGGAVDAAAALPPPPPGGPTPAQQRAIAEALAKGTRLFARAPPEAAAAAAARATAAGAPRPHRAGDVGEAAFVVGDAGNVIGGEALLGPAPRAADGAAPPGGAAWRVDAAAARRCVAAAAAARHRRAAAALARVGLLEGLTEAQLDVAALAAEETNVQAGEEIVKKGATGATMFCILEGTVDCTNIGTGEVQMRDLVLRQGEYFGERALLRDQFRAADVRARTACVLLKVDRRRVEARLGPVAALLDANLRRRVLSSVEVLGKLTEEERRRCADLFATKSYEAGEVIVRQGDVGDAFYVLRRGRARVEVGSERRVVGSLEPGNYFGEMALLGDDARTASVVADHDCECAVLARAPFVEAFGSLQRICARADGDDGGPRAPPWPRHELTPVATVKGAFGDVSIVAAPDGVKYRLHAAWKFGRVPPSILGFAPYDDGARLAAHAPGGPLRRRGRLGPDAVAFYGRGVREALSVLHAANVIIRALTPDDVHVDARGRPVLAEFGAARRLDEGARAFTLIGFGPYLAPEQLLGTGHGRGADLWGLGCLAYELAIGYAPFASFARSLDGAYDARGLPPKLRAAVAALLAVDAAGRDAAFPAAPVPWTPPPNHIVAESAEAFCWDAW</sequence>
<keyword evidence="8" id="KW-0067">ATP-binding</keyword>
<accession>A0A8J2SJT8</accession>
<dbReference type="SMART" id="SM00100">
    <property type="entry name" value="cNMP"/>
    <property type="match status" value="2"/>
</dbReference>
<dbReference type="InterPro" id="IPR018490">
    <property type="entry name" value="cNMP-bd_dom_sf"/>
</dbReference>
<dbReference type="SUPFAM" id="SSF56112">
    <property type="entry name" value="Protein kinase-like (PK-like)"/>
    <property type="match status" value="1"/>
</dbReference>
<comment type="cofactor">
    <cofactor evidence="1">
        <name>Mg(2+)</name>
        <dbReference type="ChEBI" id="CHEBI:18420"/>
    </cofactor>
</comment>
<keyword evidence="2" id="KW-0963">Cytoplasm</keyword>
<dbReference type="GO" id="GO:0005524">
    <property type="term" value="F:ATP binding"/>
    <property type="evidence" value="ECO:0007669"/>
    <property type="project" value="UniProtKB-KW"/>
</dbReference>
<keyword evidence="5" id="KW-0479">Metal-binding</keyword>
<evidence type="ECO:0000256" key="1">
    <source>
        <dbReference type="ARBA" id="ARBA00001946"/>
    </source>
</evidence>
<dbReference type="PANTHER" id="PTHR24353:SF37">
    <property type="entry name" value="CAMP-DEPENDENT PROTEIN KINASE CATALYTIC SUBUNIT PRKX"/>
    <property type="match status" value="1"/>
</dbReference>
<proteinExistence type="predicted"/>
<dbReference type="AlphaFoldDB" id="A0A8J2SJT8"/>
<keyword evidence="6" id="KW-0547">Nucleotide-binding</keyword>
<name>A0A8J2SJT8_9STRA</name>
<dbReference type="PROSITE" id="PS00888">
    <property type="entry name" value="CNMP_BINDING_1"/>
    <property type="match status" value="1"/>
</dbReference>
<dbReference type="InterPro" id="IPR018488">
    <property type="entry name" value="cNMP-bd_CS"/>
</dbReference>
<evidence type="ECO:0000256" key="2">
    <source>
        <dbReference type="ARBA" id="ARBA00022490"/>
    </source>
</evidence>
<keyword evidence="9" id="KW-0460">Magnesium</keyword>
<dbReference type="PROSITE" id="PS00889">
    <property type="entry name" value="CNMP_BINDING_2"/>
    <property type="match status" value="2"/>
</dbReference>
<keyword evidence="14" id="KW-1185">Reference proteome</keyword>
<gene>
    <name evidence="13" type="ORF">PECAL_4P08230</name>
</gene>
<evidence type="ECO:0000259" key="12">
    <source>
        <dbReference type="PROSITE" id="PS50042"/>
    </source>
</evidence>
<dbReference type="PROSITE" id="PS50042">
    <property type="entry name" value="CNMP_BINDING_3"/>
    <property type="match status" value="2"/>
</dbReference>
<evidence type="ECO:0000256" key="8">
    <source>
        <dbReference type="ARBA" id="ARBA00022840"/>
    </source>
</evidence>
<dbReference type="Pfam" id="PF00069">
    <property type="entry name" value="Pkinase"/>
    <property type="match status" value="1"/>
</dbReference>
<keyword evidence="4" id="KW-0808">Transferase</keyword>
<evidence type="ECO:0000313" key="14">
    <source>
        <dbReference type="Proteomes" id="UP000789595"/>
    </source>
</evidence>
<dbReference type="PRINTS" id="PR00103">
    <property type="entry name" value="CAMPKINASE"/>
</dbReference>
<dbReference type="Gene3D" id="2.60.120.10">
    <property type="entry name" value="Jelly Rolls"/>
    <property type="match status" value="2"/>
</dbReference>
<dbReference type="SMART" id="SM00220">
    <property type="entry name" value="S_TKc"/>
    <property type="match status" value="1"/>
</dbReference>
<evidence type="ECO:0000256" key="3">
    <source>
        <dbReference type="ARBA" id="ARBA00022527"/>
    </source>
</evidence>
<evidence type="ECO:0000256" key="10">
    <source>
        <dbReference type="ARBA" id="ARBA00024113"/>
    </source>
</evidence>
<dbReference type="Pfam" id="PF00027">
    <property type="entry name" value="cNMP_binding"/>
    <property type="match status" value="2"/>
</dbReference>
<keyword evidence="7" id="KW-0418">Kinase</keyword>
<dbReference type="InterPro" id="IPR000719">
    <property type="entry name" value="Prot_kinase_dom"/>
</dbReference>
<reference evidence="13" key="1">
    <citation type="submission" date="2021-11" db="EMBL/GenBank/DDBJ databases">
        <authorList>
            <consortium name="Genoscope - CEA"/>
            <person name="William W."/>
        </authorList>
    </citation>
    <scope>NUCLEOTIDE SEQUENCE</scope>
</reference>
<feature type="domain" description="Cyclic nucleotide-binding" evidence="12">
    <location>
        <begin position="284"/>
        <end position="380"/>
    </location>
</feature>
<feature type="domain" description="Cyclic nucleotide-binding" evidence="12">
    <location>
        <begin position="160"/>
        <end position="280"/>
    </location>
</feature>
<dbReference type="Gene3D" id="1.10.510.10">
    <property type="entry name" value="Transferase(Phosphotransferase) domain 1"/>
    <property type="match status" value="1"/>
</dbReference>
<organism evidence="13 14">
    <name type="scientific">Pelagomonas calceolata</name>
    <dbReference type="NCBI Taxonomy" id="35677"/>
    <lineage>
        <taxon>Eukaryota</taxon>
        <taxon>Sar</taxon>
        <taxon>Stramenopiles</taxon>
        <taxon>Ochrophyta</taxon>
        <taxon>Pelagophyceae</taxon>
        <taxon>Pelagomonadales</taxon>
        <taxon>Pelagomonadaceae</taxon>
        <taxon>Pelagomonas</taxon>
    </lineage>
</organism>
<evidence type="ECO:0000256" key="5">
    <source>
        <dbReference type="ARBA" id="ARBA00022723"/>
    </source>
</evidence>
<dbReference type="SUPFAM" id="SSF51206">
    <property type="entry name" value="cAMP-binding domain-like"/>
    <property type="match status" value="2"/>
</dbReference>
<dbReference type="EMBL" id="CAKKNE010000004">
    <property type="protein sequence ID" value="CAH0373613.1"/>
    <property type="molecule type" value="Genomic_DNA"/>
</dbReference>
<dbReference type="CDD" id="cd00038">
    <property type="entry name" value="CAP_ED"/>
    <property type="match status" value="2"/>
</dbReference>
<dbReference type="Proteomes" id="UP000789595">
    <property type="component" value="Unassembled WGS sequence"/>
</dbReference>